<dbReference type="NCBIfam" id="NF033577">
    <property type="entry name" value="transpos_IS481"/>
    <property type="match status" value="1"/>
</dbReference>
<comment type="caution">
    <text evidence="2">The sequence shown here is derived from an EMBL/GenBank/DDBJ whole genome shotgun (WGS) entry which is preliminary data.</text>
</comment>
<reference evidence="2" key="1">
    <citation type="submission" date="2019-08" db="EMBL/GenBank/DDBJ databases">
        <authorList>
            <person name="Kucharzyk K."/>
            <person name="Murdoch R.W."/>
            <person name="Higgins S."/>
            <person name="Loffler F."/>
        </authorList>
    </citation>
    <scope>NUCLEOTIDE SEQUENCE</scope>
</reference>
<evidence type="ECO:0000313" key="2">
    <source>
        <dbReference type="EMBL" id="MPM64829.1"/>
    </source>
</evidence>
<feature type="domain" description="Integrase catalytic" evidence="1">
    <location>
        <begin position="133"/>
        <end position="301"/>
    </location>
</feature>
<protein>
    <submittedName>
        <fullName evidence="2">IS481 family transposase ISRm20</fullName>
    </submittedName>
</protein>
<dbReference type="GO" id="GO:0015074">
    <property type="term" value="P:DNA integration"/>
    <property type="evidence" value="ECO:0007669"/>
    <property type="project" value="InterPro"/>
</dbReference>
<dbReference type="PROSITE" id="PS50994">
    <property type="entry name" value="INTEGRASE"/>
    <property type="match status" value="1"/>
</dbReference>
<dbReference type="Pfam" id="PF13565">
    <property type="entry name" value="HTH_32"/>
    <property type="match status" value="1"/>
</dbReference>
<dbReference type="InterPro" id="IPR009057">
    <property type="entry name" value="Homeodomain-like_sf"/>
</dbReference>
<dbReference type="PANTHER" id="PTHR35004">
    <property type="entry name" value="TRANSPOSASE RV3428C-RELATED"/>
    <property type="match status" value="1"/>
</dbReference>
<gene>
    <name evidence="2" type="ORF">SDC9_111720</name>
</gene>
<dbReference type="InterPro" id="IPR047656">
    <property type="entry name" value="IS481-like_transpos"/>
</dbReference>
<dbReference type="InterPro" id="IPR001584">
    <property type="entry name" value="Integrase_cat-core"/>
</dbReference>
<name>A0A645BH83_9ZZZZ</name>
<dbReference type="InterPro" id="IPR036397">
    <property type="entry name" value="RNaseH_sf"/>
</dbReference>
<dbReference type="EMBL" id="VSSQ01020174">
    <property type="protein sequence ID" value="MPM64829.1"/>
    <property type="molecule type" value="Genomic_DNA"/>
</dbReference>
<dbReference type="Pfam" id="PF13683">
    <property type="entry name" value="rve_3"/>
    <property type="match status" value="1"/>
</dbReference>
<accession>A0A645BH83</accession>
<proteinExistence type="predicted"/>
<dbReference type="Gene3D" id="3.30.420.10">
    <property type="entry name" value="Ribonuclease H-like superfamily/Ribonuclease H"/>
    <property type="match status" value="1"/>
</dbReference>
<dbReference type="SUPFAM" id="SSF53098">
    <property type="entry name" value="Ribonuclease H-like"/>
    <property type="match status" value="1"/>
</dbReference>
<dbReference type="InterPro" id="IPR012337">
    <property type="entry name" value="RNaseH-like_sf"/>
</dbReference>
<dbReference type="SUPFAM" id="SSF46689">
    <property type="entry name" value="Homeodomain-like"/>
    <property type="match status" value="1"/>
</dbReference>
<dbReference type="PANTHER" id="PTHR35004:SF6">
    <property type="entry name" value="TRANSPOSASE"/>
    <property type="match status" value="1"/>
</dbReference>
<evidence type="ECO:0000259" key="1">
    <source>
        <dbReference type="PROSITE" id="PS50994"/>
    </source>
</evidence>
<dbReference type="AlphaFoldDB" id="A0A645BH83"/>
<organism evidence="2">
    <name type="scientific">bioreactor metagenome</name>
    <dbReference type="NCBI Taxonomy" id="1076179"/>
    <lineage>
        <taxon>unclassified sequences</taxon>
        <taxon>metagenomes</taxon>
        <taxon>ecological metagenomes</taxon>
    </lineage>
</organism>
<dbReference type="GO" id="GO:0003676">
    <property type="term" value="F:nucleic acid binding"/>
    <property type="evidence" value="ECO:0007669"/>
    <property type="project" value="InterPro"/>
</dbReference>
<sequence>MPWKEKTVEEKREEFVRRSLAKEKNKSALCREYGISRPTGDKWISRYQNGEALTDKSRAPFKHPNKTVSEIEAKILELRGKYPAIGAVKLRKMLERRGEEGLPCTSTVNAILKRNGCITAEASAAATPHKRFEKEQPNEMWQTDFKGDFLLADGKRCFPLCVLDDCSRFNLCIDAKGDQRRETVMESFERLFHEYGLPKVLLCDNGNPWGTAQSTGITLFEIWLMNLGILTIHGRIRHPQTQGKEERFNGSLKRELLRQERLQNMTDAQSKFDNYRQFYNNERPHHALNLDVPVQHYKKSDREMPSKITEWKYDDGYEVRTIKKTGFLTYRGQGYFLSESFGGLEVGIKDSSKPGLVNLYYRNFRIAQFNPAERAVVSRRIYLAEGDPRIPLRV</sequence>